<dbReference type="STRING" id="28125.HMPREF3202_01592"/>
<dbReference type="EMBL" id="LTAG01000094">
    <property type="protein sequence ID" value="KXO15676.1"/>
    <property type="molecule type" value="Genomic_DNA"/>
</dbReference>
<sequence length="39" mass="4559">MVAITFFVSLQRGIIGKAFDNLSADDHNRRKRKIKSRRL</sequence>
<protein>
    <submittedName>
        <fullName evidence="1">Uncharacterized protein</fullName>
    </submittedName>
</protein>
<organism evidence="1 2">
    <name type="scientific">Prevotella bivia</name>
    <dbReference type="NCBI Taxonomy" id="28125"/>
    <lineage>
        <taxon>Bacteria</taxon>
        <taxon>Pseudomonadati</taxon>
        <taxon>Bacteroidota</taxon>
        <taxon>Bacteroidia</taxon>
        <taxon>Bacteroidales</taxon>
        <taxon>Prevotellaceae</taxon>
        <taxon>Prevotella</taxon>
    </lineage>
</organism>
<accession>A0A137STE8</accession>
<dbReference type="PATRIC" id="fig|28125.4.peg.1580"/>
<dbReference type="Proteomes" id="UP000070093">
    <property type="component" value="Unassembled WGS sequence"/>
</dbReference>
<evidence type="ECO:0000313" key="1">
    <source>
        <dbReference type="EMBL" id="KXO15676.1"/>
    </source>
</evidence>
<dbReference type="AlphaFoldDB" id="A0A137STE8"/>
<name>A0A137STE8_9BACT</name>
<comment type="caution">
    <text evidence="1">The sequence shown here is derived from an EMBL/GenBank/DDBJ whole genome shotgun (WGS) entry which is preliminary data.</text>
</comment>
<gene>
    <name evidence="1" type="ORF">HMPREF3202_01592</name>
</gene>
<reference evidence="1 2" key="1">
    <citation type="submission" date="2016-02" db="EMBL/GenBank/DDBJ databases">
        <authorList>
            <person name="Wen L."/>
            <person name="He K."/>
            <person name="Yang H."/>
        </authorList>
    </citation>
    <scope>NUCLEOTIDE SEQUENCE [LARGE SCALE GENOMIC DNA]</scope>
    <source>
        <strain evidence="1 2">GED7880</strain>
    </source>
</reference>
<evidence type="ECO:0000313" key="2">
    <source>
        <dbReference type="Proteomes" id="UP000070093"/>
    </source>
</evidence>
<proteinExistence type="predicted"/>